<dbReference type="Proteomes" id="UP000278823">
    <property type="component" value="Unassembled WGS sequence"/>
</dbReference>
<keyword evidence="3" id="KW-1185">Reference proteome</keyword>
<evidence type="ECO:0000313" key="3">
    <source>
        <dbReference type="Proteomes" id="UP000278823"/>
    </source>
</evidence>
<feature type="region of interest" description="Disordered" evidence="1">
    <location>
        <begin position="1"/>
        <end position="94"/>
    </location>
</feature>
<feature type="compositionally biased region" description="Basic and acidic residues" evidence="1">
    <location>
        <begin position="59"/>
        <end position="68"/>
    </location>
</feature>
<organism evidence="2 3">
    <name type="scientific">Rhizobium vallis</name>
    <dbReference type="NCBI Taxonomy" id="634290"/>
    <lineage>
        <taxon>Bacteria</taxon>
        <taxon>Pseudomonadati</taxon>
        <taxon>Pseudomonadota</taxon>
        <taxon>Alphaproteobacteria</taxon>
        <taxon>Hyphomicrobiales</taxon>
        <taxon>Rhizobiaceae</taxon>
        <taxon>Rhizobium/Agrobacterium group</taxon>
        <taxon>Rhizobium</taxon>
    </lineage>
</organism>
<proteinExistence type="predicted"/>
<accession>A0A3S0S6A5</accession>
<dbReference type="AlphaFoldDB" id="A0A3S0S6A5"/>
<evidence type="ECO:0008006" key="4">
    <source>
        <dbReference type="Google" id="ProtNLM"/>
    </source>
</evidence>
<reference evidence="3" key="1">
    <citation type="submission" date="2018-11" db="EMBL/GenBank/DDBJ databases">
        <title>Rhizobium chutanense sp. nov., isolated from root nodules of Phaseolus vulgaris in China.</title>
        <authorList>
            <person name="Huo Y."/>
        </authorList>
    </citation>
    <scope>NUCLEOTIDE SEQUENCE [LARGE SCALE GENOMIC DNA]</scope>
    <source>
        <strain evidence="3">CCBAU 65647</strain>
    </source>
</reference>
<dbReference type="EMBL" id="RJTH01000020">
    <property type="protein sequence ID" value="RUM19334.1"/>
    <property type="molecule type" value="Genomic_DNA"/>
</dbReference>
<sequence>MSTHERIGRPDIAWSAEGAGSGGGEPENVLFPDDVPQQSGAGRGDAGAGGRSEVQADPARTDEEKAPDKAGQNGDETAPDEADRVPEDGKYTLTMPDGIAVDEELLGALGPDFRELGLTNSEAQKLADRFIAIQAGRAEARGKVWGETVSKWADDAKADSEIGGRRWDATVRDSRRFVNNMGTPALREYLEASGGGNHPELIRIFAKAGALIREDDPATGGAGGTGRPVDPAHVLFPNDAPKG</sequence>
<name>A0A3S0S6A5_9HYPH</name>
<feature type="region of interest" description="Disordered" evidence="1">
    <location>
        <begin position="215"/>
        <end position="243"/>
    </location>
</feature>
<feature type="compositionally biased region" description="Gly residues" evidence="1">
    <location>
        <begin position="41"/>
        <end position="50"/>
    </location>
</feature>
<comment type="caution">
    <text evidence="2">The sequence shown here is derived from an EMBL/GenBank/DDBJ whole genome shotgun (WGS) entry which is preliminary data.</text>
</comment>
<protein>
    <recommendedName>
        <fullName evidence="4">Peptidase</fullName>
    </recommendedName>
</protein>
<dbReference type="OrthoDB" id="5852at2"/>
<gene>
    <name evidence="2" type="ORF">EFQ99_31610</name>
</gene>
<feature type="compositionally biased region" description="Basic and acidic residues" evidence="1">
    <location>
        <begin position="81"/>
        <end position="90"/>
    </location>
</feature>
<evidence type="ECO:0000313" key="2">
    <source>
        <dbReference type="EMBL" id="RUM19334.1"/>
    </source>
</evidence>
<evidence type="ECO:0000256" key="1">
    <source>
        <dbReference type="SAM" id="MobiDB-lite"/>
    </source>
</evidence>